<accession>A0AAE3GRR9</accession>
<gene>
    <name evidence="2" type="ORF">NJ959_02500</name>
</gene>
<evidence type="ECO:0000313" key="2">
    <source>
        <dbReference type="EMBL" id="MCP2727342.1"/>
    </source>
</evidence>
<protein>
    <submittedName>
        <fullName evidence="2">Uncharacterized protein</fullName>
    </submittedName>
</protein>
<name>A0AAE3GRR9_9CYAN</name>
<dbReference type="Proteomes" id="UP001204953">
    <property type="component" value="Unassembled WGS sequence"/>
</dbReference>
<organism evidence="2 3">
    <name type="scientific">Limnofasciculus baicalensis BBK-W-15</name>
    <dbReference type="NCBI Taxonomy" id="2699891"/>
    <lineage>
        <taxon>Bacteria</taxon>
        <taxon>Bacillati</taxon>
        <taxon>Cyanobacteriota</taxon>
        <taxon>Cyanophyceae</taxon>
        <taxon>Coleofasciculales</taxon>
        <taxon>Coleofasciculaceae</taxon>
        <taxon>Limnofasciculus</taxon>
        <taxon>Limnofasciculus baicalensis</taxon>
    </lineage>
</organism>
<dbReference type="EMBL" id="JAMZMM010000012">
    <property type="protein sequence ID" value="MCP2727342.1"/>
    <property type="molecule type" value="Genomic_DNA"/>
</dbReference>
<feature type="region of interest" description="Disordered" evidence="1">
    <location>
        <begin position="184"/>
        <end position="203"/>
    </location>
</feature>
<dbReference type="AlphaFoldDB" id="A0AAE3GRR9"/>
<evidence type="ECO:0000256" key="1">
    <source>
        <dbReference type="SAM" id="MobiDB-lite"/>
    </source>
</evidence>
<sequence>MAKYLSVDECTDEGGVSLLYTRNGKERSLKSTVPLLVKVGKVVPTNVTVFIDNSGSMDDVKEDIASSVKDSLFASCRIVYPKDERWLIWIKSALFFEEESVALVFMDESTPYKKDSEWKEDLAHFLPAWTPLPKSYAHIFLIDDEGEASSELIEQTNEAFRFLGHTGYSFSVHKTEDVVTSIERGGGGTSFDHKTQGNPRKPVATRGAINRFLDTIEGGYRMEVFSAPSFNVADILAMKANNQPIPDWMFRGPILTEMSSQAIDVEFECNSRCPIGSFEIESNTPPECFPYQVAIDSIRELNKYLFQLEGWKL</sequence>
<evidence type="ECO:0000313" key="3">
    <source>
        <dbReference type="Proteomes" id="UP001204953"/>
    </source>
</evidence>
<comment type="caution">
    <text evidence="2">The sequence shown here is derived from an EMBL/GenBank/DDBJ whole genome shotgun (WGS) entry which is preliminary data.</text>
</comment>
<keyword evidence="3" id="KW-1185">Reference proteome</keyword>
<proteinExistence type="predicted"/>
<reference evidence="2" key="1">
    <citation type="submission" date="2022-06" db="EMBL/GenBank/DDBJ databases">
        <title>New cyanobacteria of genus Symplocastrum in benthos of Lake Baikal.</title>
        <authorList>
            <person name="Sorokovikova E."/>
            <person name="Tikhonova I."/>
            <person name="Krasnopeev A."/>
            <person name="Evseev P."/>
            <person name="Gladkikh A."/>
            <person name="Belykh O."/>
        </authorList>
    </citation>
    <scope>NUCLEOTIDE SEQUENCE</scope>
    <source>
        <strain evidence="2">BBK-W-15</strain>
    </source>
</reference>